<evidence type="ECO:0000256" key="3">
    <source>
        <dbReference type="ARBA" id="ARBA00022722"/>
    </source>
</evidence>
<dbReference type="PRINTS" id="PR00066">
    <property type="entry name" value="XRODRMPGMNTG"/>
</dbReference>
<feature type="region of interest" description="Disordered" evidence="13">
    <location>
        <begin position="1163"/>
        <end position="1210"/>
    </location>
</feature>
<dbReference type="PROSITE" id="PS00842">
    <property type="entry name" value="XPG_2"/>
    <property type="match status" value="1"/>
</dbReference>
<feature type="region of interest" description="Disordered" evidence="13">
    <location>
        <begin position="104"/>
        <end position="131"/>
    </location>
</feature>
<dbReference type="SMART" id="SM00279">
    <property type="entry name" value="HhH2"/>
    <property type="match status" value="1"/>
</dbReference>
<dbReference type="PANTHER" id="PTHR16171:SF7">
    <property type="entry name" value="DNA REPAIR PROTEIN RAD2"/>
    <property type="match status" value="1"/>
</dbReference>
<comment type="similarity">
    <text evidence="11">Belongs to the XPG/RAD2 endonuclease family. GEN subfamily.</text>
</comment>
<keyword evidence="6" id="KW-0227">DNA damage</keyword>
<dbReference type="GO" id="GO:0006289">
    <property type="term" value="P:nucleotide-excision repair"/>
    <property type="evidence" value="ECO:0007669"/>
    <property type="project" value="InterPro"/>
</dbReference>
<dbReference type="InterPro" id="IPR036279">
    <property type="entry name" value="5-3_exonuclease_C_sf"/>
</dbReference>
<dbReference type="SUPFAM" id="SSF88723">
    <property type="entry name" value="PIN domain-like"/>
    <property type="match status" value="1"/>
</dbReference>
<evidence type="ECO:0000256" key="6">
    <source>
        <dbReference type="ARBA" id="ARBA00022763"/>
    </source>
</evidence>
<keyword evidence="9" id="KW-0234">DNA repair</keyword>
<keyword evidence="3" id="KW-0540">Nuclease</keyword>
<accession>A0AAF0E1G9</accession>
<feature type="compositionally biased region" description="Basic and acidic residues" evidence="13">
    <location>
        <begin position="556"/>
        <end position="568"/>
    </location>
</feature>
<dbReference type="GO" id="GO:0003697">
    <property type="term" value="F:single-stranded DNA binding"/>
    <property type="evidence" value="ECO:0007669"/>
    <property type="project" value="InterPro"/>
</dbReference>
<dbReference type="Gene3D" id="3.40.50.1010">
    <property type="entry name" value="5'-nuclease"/>
    <property type="match status" value="2"/>
</dbReference>
<keyword evidence="8" id="KW-0460">Magnesium</keyword>
<feature type="compositionally biased region" description="Basic and acidic residues" evidence="13">
    <location>
        <begin position="578"/>
        <end position="595"/>
    </location>
</feature>
<dbReference type="Gene3D" id="1.10.150.20">
    <property type="entry name" value="5' to 3' exonuclease, C-terminal subdomain"/>
    <property type="match status" value="1"/>
</dbReference>
<dbReference type="SMART" id="SM00484">
    <property type="entry name" value="XPGI"/>
    <property type="match status" value="1"/>
</dbReference>
<evidence type="ECO:0000256" key="10">
    <source>
        <dbReference type="ARBA" id="ARBA00023242"/>
    </source>
</evidence>
<feature type="region of interest" description="Disordered" evidence="13">
    <location>
        <begin position="358"/>
        <end position="377"/>
    </location>
</feature>
<evidence type="ECO:0000256" key="9">
    <source>
        <dbReference type="ARBA" id="ARBA00023204"/>
    </source>
</evidence>
<dbReference type="SMART" id="SM00485">
    <property type="entry name" value="XPGN"/>
    <property type="match status" value="1"/>
</dbReference>
<dbReference type="EMBL" id="CP119936">
    <property type="protein sequence ID" value="WFD03295.1"/>
    <property type="molecule type" value="Genomic_DNA"/>
</dbReference>
<sequence>MAMRDKEGRTLANAHLLGFLWRILKLLFYGIQPIFVFDGGAPVQKRRTLANRKQQRTHATESHARAAEKLLAAQLRQAALAHIHGPAPQRDEGLAENTVYYDTHGRSNQPQVTGRMNDTPAAPEKKKRKDWHKDPYQLPALDEPLHTDPGRKQDIRLATESELRALMNKIAPDDLDTNSELFRSLPPELQYELVGDLRAQSRTTSYQRLQDMLAAAPTPIDFSRAQIAGLRTRNDLTQKVLTVTDEISSANIQVPVRVAGARNREYVLVHIDDGDGGWALGTRDAGTTQDKAIDVDLEDKRRAPLAHIADDDDELDALAMDDVEIPDAPPAPDPELDALVHLESNPAVRKERALELLGARAEHHRRQKRSEAGVDAREERMYGHMSAHAPSTLFREGLHDAEVEEVPAPGAPTEPSMAASPDTTTPSAAPPGLSEALRRKDASRPRKIVEELSDDDFEDVPVPERAPSEPDLLDDALDDVEIPTHAPPTRRDEDPRSQDAIEGPVSVPSAPAEVMTPVQPAPPTDQDKPITGAQEQEHAAPSQDGPPATQGYSNVERSEPTADKKDLSTLHSPTTQNEAKRQDTPESKPLKREPSEDIGTPLFLPAAEEEKDQKPAPDNPTLEPHDTPIAASTSGENSDAKAHLPAEKQKAVADSRPGSPRAQPSQEAHQVNPEAVTEPPLSIRTPAQPRKASALEPSAPETGALVPTPPEARRAHEVEARAEVPSPAASTIPAPAEAARAASPVTTTPLKATARATIPPATEAQPPAPEARPPAPEAQPSAPEARPPAPERAAPASPSSSRSATPFEWSPSASPEPPALGSDGFPLPNADEVAQLEEEEEDEAAQLEADQSEFASFLSTTSGRNIQDLQQEVEAEVDALRKERVRLRRSEEDITLQMAAEVQALLRLFGLPYITAPMEAEAQCAQLATQKLVDGIITDDSDVFLFGGTPVYRNMFNNRRMVECYLLSDIERELSLTRDRLIELAFLLGSDYTEGLPGVGPVLAMEILSLYPGESRLLDFRRWWQQVQVGAERDANDSRAKVRRRIKRALRDRVHLSDDWPDPATRQAYVEPTVDTSDEPFVWGSADLDALRAFLGEYLHWPVSKTDQYVLPVIEQQRKNDRLRRVQSTLDQSGFISGRLIGELRARPTPAYGSARLQQVVSEFRSQHASSAPKPSRKRRPTTPGADDAPARRRRTSRAADAGRAGSLFE</sequence>
<feature type="compositionally biased region" description="Pro residues" evidence="13">
    <location>
        <begin position="766"/>
        <end position="777"/>
    </location>
</feature>
<keyword evidence="7" id="KW-0378">Hydrolase</keyword>
<evidence type="ECO:0000256" key="8">
    <source>
        <dbReference type="ARBA" id="ARBA00022842"/>
    </source>
</evidence>
<dbReference type="GO" id="GO:0046872">
    <property type="term" value="F:metal ion binding"/>
    <property type="evidence" value="ECO:0007669"/>
    <property type="project" value="UniProtKB-KW"/>
</dbReference>
<feature type="compositionally biased region" description="Low complexity" evidence="13">
    <location>
        <begin position="723"/>
        <end position="744"/>
    </location>
</feature>
<feature type="compositionally biased region" description="Low complexity" evidence="13">
    <location>
        <begin position="415"/>
        <end position="431"/>
    </location>
</feature>
<feature type="compositionally biased region" description="Basic and acidic residues" evidence="13">
    <location>
        <begin position="489"/>
        <end position="499"/>
    </location>
</feature>
<evidence type="ECO:0000259" key="14">
    <source>
        <dbReference type="SMART" id="SM00484"/>
    </source>
</evidence>
<evidence type="ECO:0000256" key="12">
    <source>
        <dbReference type="SAM" id="Coils"/>
    </source>
</evidence>
<dbReference type="GO" id="GO:0048256">
    <property type="term" value="F:flap endonuclease activity"/>
    <property type="evidence" value="ECO:0007669"/>
    <property type="project" value="UniProtKB-ARBA"/>
</dbReference>
<keyword evidence="5" id="KW-0255">Endonuclease</keyword>
<evidence type="ECO:0000256" key="13">
    <source>
        <dbReference type="SAM" id="MobiDB-lite"/>
    </source>
</evidence>
<evidence type="ECO:0000313" key="16">
    <source>
        <dbReference type="EMBL" id="WFD03295.1"/>
    </source>
</evidence>
<feature type="compositionally biased region" description="Low complexity" evidence="13">
    <location>
        <begin position="1199"/>
        <end position="1210"/>
    </location>
</feature>
<feature type="compositionally biased region" description="Basic and acidic residues" evidence="13">
    <location>
        <begin position="711"/>
        <end position="722"/>
    </location>
</feature>
<dbReference type="InterPro" id="IPR001044">
    <property type="entry name" value="XPG/Rad2_eukaryotes"/>
</dbReference>
<feature type="compositionally biased region" description="Low complexity" evidence="13">
    <location>
        <begin position="791"/>
        <end position="813"/>
    </location>
</feature>
<evidence type="ECO:0000256" key="2">
    <source>
        <dbReference type="ARBA" id="ARBA00004123"/>
    </source>
</evidence>
<keyword evidence="10" id="KW-0539">Nucleus</keyword>
<dbReference type="Pfam" id="PF00867">
    <property type="entry name" value="XPG_I"/>
    <property type="match status" value="1"/>
</dbReference>
<dbReference type="InterPro" id="IPR006086">
    <property type="entry name" value="XPG-I_dom"/>
</dbReference>
<feature type="compositionally biased region" description="Polar residues" evidence="13">
    <location>
        <begin position="106"/>
        <end position="116"/>
    </location>
</feature>
<dbReference type="GO" id="GO:0005634">
    <property type="term" value="C:nucleus"/>
    <property type="evidence" value="ECO:0007669"/>
    <property type="project" value="UniProtKB-SubCell"/>
</dbReference>
<evidence type="ECO:0000256" key="7">
    <source>
        <dbReference type="ARBA" id="ARBA00022801"/>
    </source>
</evidence>
<name>A0AAF0E1G9_9BASI</name>
<evidence type="ECO:0000256" key="4">
    <source>
        <dbReference type="ARBA" id="ARBA00022723"/>
    </source>
</evidence>
<dbReference type="InterPro" id="IPR008918">
    <property type="entry name" value="HhH2"/>
</dbReference>
<feature type="region of interest" description="Disordered" evidence="13">
    <location>
        <begin position="406"/>
        <end position="829"/>
    </location>
</feature>
<comment type="cofactor">
    <cofactor evidence="1">
        <name>Mg(2+)</name>
        <dbReference type="ChEBI" id="CHEBI:18420"/>
    </cofactor>
</comment>
<dbReference type="Pfam" id="PF00752">
    <property type="entry name" value="XPG_N"/>
    <property type="match status" value="1"/>
</dbReference>
<feature type="compositionally biased region" description="Basic and acidic residues" evidence="13">
    <location>
        <begin position="638"/>
        <end position="653"/>
    </location>
</feature>
<dbReference type="SUPFAM" id="SSF47807">
    <property type="entry name" value="5' to 3' exonuclease, C-terminal subdomain"/>
    <property type="match status" value="1"/>
</dbReference>
<evidence type="ECO:0000256" key="1">
    <source>
        <dbReference type="ARBA" id="ARBA00001946"/>
    </source>
</evidence>
<gene>
    <name evidence="16" type="primary">RAD2</name>
    <name evidence="16" type="ORF">MOBT1_001984</name>
</gene>
<feature type="compositionally biased region" description="Acidic residues" evidence="13">
    <location>
        <begin position="451"/>
        <end position="461"/>
    </location>
</feature>
<keyword evidence="17" id="KW-1185">Reference proteome</keyword>
<evidence type="ECO:0000256" key="5">
    <source>
        <dbReference type="ARBA" id="ARBA00022759"/>
    </source>
</evidence>
<dbReference type="FunFam" id="1.10.150.20:FF:000030">
    <property type="entry name" value="Flap endonuclease GEN-like 1"/>
    <property type="match status" value="1"/>
</dbReference>
<evidence type="ECO:0000313" key="17">
    <source>
        <dbReference type="Proteomes" id="UP001214603"/>
    </source>
</evidence>
<dbReference type="CDD" id="cd09904">
    <property type="entry name" value="H3TH_XPG"/>
    <property type="match status" value="1"/>
</dbReference>
<organism evidence="16 17">
    <name type="scientific">Malassezia obtusa</name>
    <dbReference type="NCBI Taxonomy" id="76774"/>
    <lineage>
        <taxon>Eukaryota</taxon>
        <taxon>Fungi</taxon>
        <taxon>Dikarya</taxon>
        <taxon>Basidiomycota</taxon>
        <taxon>Ustilaginomycotina</taxon>
        <taxon>Malasseziomycetes</taxon>
        <taxon>Malasseziales</taxon>
        <taxon>Malasseziaceae</taxon>
        <taxon>Malassezia</taxon>
    </lineage>
</organism>
<dbReference type="CDD" id="cd09868">
    <property type="entry name" value="PIN_XPG_RAD2"/>
    <property type="match status" value="1"/>
</dbReference>
<evidence type="ECO:0000256" key="11">
    <source>
        <dbReference type="ARBA" id="ARBA00038112"/>
    </source>
</evidence>
<keyword evidence="12" id="KW-0175">Coiled coil</keyword>
<feature type="domain" description="XPG N-terminal" evidence="15">
    <location>
        <begin position="1"/>
        <end position="59"/>
    </location>
</feature>
<comment type="subcellular location">
    <subcellularLocation>
        <location evidence="2">Nucleus</location>
    </subcellularLocation>
</comment>
<keyword evidence="4" id="KW-0479">Metal-binding</keyword>
<dbReference type="PANTHER" id="PTHR16171">
    <property type="entry name" value="DNA REPAIR PROTEIN COMPLEMENTING XP-G CELLS-RELATED"/>
    <property type="match status" value="1"/>
</dbReference>
<reference evidence="16" key="1">
    <citation type="submission" date="2023-03" db="EMBL/GenBank/DDBJ databases">
        <title>Mating type loci evolution in Malassezia.</title>
        <authorList>
            <person name="Coelho M.A."/>
        </authorList>
    </citation>
    <scope>NUCLEOTIDE SEQUENCE</scope>
    <source>
        <strain evidence="16">CBS 7876</strain>
    </source>
</reference>
<dbReference type="InterPro" id="IPR029060">
    <property type="entry name" value="PIN-like_dom_sf"/>
</dbReference>
<dbReference type="AlphaFoldDB" id="A0AAF0E1G9"/>
<feature type="coiled-coil region" evidence="12">
    <location>
        <begin position="830"/>
        <end position="890"/>
    </location>
</feature>
<proteinExistence type="inferred from homology"/>
<dbReference type="InterPro" id="IPR019974">
    <property type="entry name" value="XPG_CS"/>
</dbReference>
<feature type="compositionally biased region" description="Acidic residues" evidence="13">
    <location>
        <begin position="471"/>
        <end position="481"/>
    </location>
</feature>
<feature type="compositionally biased region" description="Basic and acidic residues" evidence="13">
    <location>
        <begin position="436"/>
        <end position="450"/>
    </location>
</feature>
<dbReference type="Proteomes" id="UP001214603">
    <property type="component" value="Chromosome 3"/>
</dbReference>
<protein>
    <submittedName>
        <fullName evidence="16">DNA repair protein rad2</fullName>
    </submittedName>
</protein>
<evidence type="ECO:0000259" key="15">
    <source>
        <dbReference type="SMART" id="SM00485"/>
    </source>
</evidence>
<feature type="domain" description="XPG-I" evidence="14">
    <location>
        <begin position="907"/>
        <end position="976"/>
    </location>
</feature>
<dbReference type="InterPro" id="IPR006085">
    <property type="entry name" value="XPG_DNA_repair_N"/>
</dbReference>